<proteinExistence type="predicted"/>
<organism evidence="2 3">
    <name type="scientific">Dorea longicatena</name>
    <dbReference type="NCBI Taxonomy" id="88431"/>
    <lineage>
        <taxon>Bacteria</taxon>
        <taxon>Bacillati</taxon>
        <taxon>Bacillota</taxon>
        <taxon>Clostridia</taxon>
        <taxon>Lachnospirales</taxon>
        <taxon>Lachnospiraceae</taxon>
        <taxon>Dorea</taxon>
    </lineage>
</organism>
<evidence type="ECO:0000313" key="3">
    <source>
        <dbReference type="Proteomes" id="UP000472916"/>
    </source>
</evidence>
<sequence>MLTTNDKEDIHISYLSAVCASASISFDLQRHDNDSTDGIMKKLITLDDGTKYMSSLRIQLKCTSSVSQYTDDEEILHYKLKVKNFNDLCTRCTTPIILGLLVLPEDEDTWVKWSEKDLLINGCMYWADFSNESPSDNKNTVTVSINKKNLINKDTLLEILEKIAKEEWP</sequence>
<comment type="caution">
    <text evidence="2">The sequence shown here is derived from an EMBL/GenBank/DDBJ whole genome shotgun (WGS) entry which is preliminary data.</text>
</comment>
<accession>A0A6L8S1E8</accession>
<name>A0A6L8S1E8_9FIRM</name>
<dbReference type="EMBL" id="WWSC01000015">
    <property type="protein sequence ID" value="MZK42390.1"/>
    <property type="molecule type" value="Genomic_DNA"/>
</dbReference>
<dbReference type="InterPro" id="IPR025375">
    <property type="entry name" value="DUF4365"/>
</dbReference>
<reference evidence="2 3" key="1">
    <citation type="journal article" date="2019" name="Nat. Med.">
        <title>A library of human gut bacterial isolates paired with longitudinal multiomics data enables mechanistic microbiome research.</title>
        <authorList>
            <person name="Poyet M."/>
            <person name="Groussin M."/>
            <person name="Gibbons S.M."/>
            <person name="Avila-Pacheco J."/>
            <person name="Jiang X."/>
            <person name="Kearney S.M."/>
            <person name="Perrotta A.R."/>
            <person name="Berdy B."/>
            <person name="Zhao S."/>
            <person name="Lieberman T.D."/>
            <person name="Swanson P.K."/>
            <person name="Smith M."/>
            <person name="Roesemann S."/>
            <person name="Alexander J.E."/>
            <person name="Rich S.A."/>
            <person name="Livny J."/>
            <person name="Vlamakis H."/>
            <person name="Clish C."/>
            <person name="Bullock K."/>
            <person name="Deik A."/>
            <person name="Scott J."/>
            <person name="Pierce K.A."/>
            <person name="Xavier R.J."/>
            <person name="Alm E.J."/>
        </authorList>
    </citation>
    <scope>NUCLEOTIDE SEQUENCE [LARGE SCALE GENOMIC DNA]</scope>
    <source>
        <strain evidence="2 3">BIOML-A6</strain>
    </source>
</reference>
<evidence type="ECO:0000313" key="2">
    <source>
        <dbReference type="EMBL" id="MZK42390.1"/>
    </source>
</evidence>
<gene>
    <name evidence="2" type="ORF">GT528_12010</name>
</gene>
<protein>
    <submittedName>
        <fullName evidence="2">DUF4365 domain-containing protein</fullName>
    </submittedName>
</protein>
<dbReference type="AlphaFoldDB" id="A0A6L8S1E8"/>
<feature type="domain" description="DUF4365" evidence="1">
    <location>
        <begin position="12"/>
        <end position="162"/>
    </location>
</feature>
<dbReference type="RefSeq" id="WP_130096869.1">
    <property type="nucleotide sequence ID" value="NZ_JBCPDX010000016.1"/>
</dbReference>
<dbReference type="Proteomes" id="UP000472916">
    <property type="component" value="Unassembled WGS sequence"/>
</dbReference>
<evidence type="ECO:0000259" key="1">
    <source>
        <dbReference type="Pfam" id="PF14280"/>
    </source>
</evidence>
<dbReference type="Pfam" id="PF14280">
    <property type="entry name" value="DUF4365"/>
    <property type="match status" value="1"/>
</dbReference>